<name>A0AA38TNF4_9ASTR</name>
<feature type="region of interest" description="Disordered" evidence="1">
    <location>
        <begin position="79"/>
        <end position="113"/>
    </location>
</feature>
<evidence type="ECO:0000256" key="1">
    <source>
        <dbReference type="SAM" id="MobiDB-lite"/>
    </source>
</evidence>
<accession>A0AA38TNF4</accession>
<evidence type="ECO:0000256" key="2">
    <source>
        <dbReference type="SAM" id="SignalP"/>
    </source>
</evidence>
<keyword evidence="2" id="KW-0732">Signal</keyword>
<dbReference type="AlphaFoldDB" id="A0AA38TNF4"/>
<evidence type="ECO:0000313" key="4">
    <source>
        <dbReference type="Proteomes" id="UP001172457"/>
    </source>
</evidence>
<protein>
    <submittedName>
        <fullName evidence="3">Uncharacterized protein</fullName>
    </submittedName>
</protein>
<reference evidence="3" key="1">
    <citation type="submission" date="2023-03" db="EMBL/GenBank/DDBJ databases">
        <title>Chromosome-scale reference genome and RAD-based genetic map of yellow starthistle (Centaurea solstitialis) reveal putative structural variation and QTLs associated with invader traits.</title>
        <authorList>
            <person name="Reatini B."/>
            <person name="Cang F.A."/>
            <person name="Jiang Q."/>
            <person name="Mckibben M.T.W."/>
            <person name="Barker M.S."/>
            <person name="Rieseberg L.H."/>
            <person name="Dlugosch K.M."/>
        </authorList>
    </citation>
    <scope>NUCLEOTIDE SEQUENCE</scope>
    <source>
        <strain evidence="3">CAN-66</strain>
        <tissue evidence="3">Leaf</tissue>
    </source>
</reference>
<evidence type="ECO:0000313" key="3">
    <source>
        <dbReference type="EMBL" id="KAJ9558010.1"/>
    </source>
</evidence>
<feature type="signal peptide" evidence="2">
    <location>
        <begin position="1"/>
        <end position="22"/>
    </location>
</feature>
<comment type="caution">
    <text evidence="3">The sequence shown here is derived from an EMBL/GenBank/DDBJ whole genome shotgun (WGS) entry which is preliminary data.</text>
</comment>
<gene>
    <name evidence="3" type="ORF">OSB04_012624</name>
</gene>
<proteinExistence type="predicted"/>
<keyword evidence="4" id="KW-1185">Reference proteome</keyword>
<dbReference type="EMBL" id="JARYMX010000003">
    <property type="protein sequence ID" value="KAJ9558010.1"/>
    <property type="molecule type" value="Genomic_DNA"/>
</dbReference>
<sequence length="152" mass="16917">MKLYLMFTILVLSSLLTYKAQGIRLGKVTLSPSNHQDIIKIPLVKGSSQDDQPLAKTAEISLGTNRKLMTKIISSKTTTTITKKNGGNKHDLEPEVRSTNGLVGKEETSSSFKSLEYSKHRKTEVITEHYPDDIDIAGMDYTQARKKSPVHN</sequence>
<organism evidence="3 4">
    <name type="scientific">Centaurea solstitialis</name>
    <name type="common">yellow star-thistle</name>
    <dbReference type="NCBI Taxonomy" id="347529"/>
    <lineage>
        <taxon>Eukaryota</taxon>
        <taxon>Viridiplantae</taxon>
        <taxon>Streptophyta</taxon>
        <taxon>Embryophyta</taxon>
        <taxon>Tracheophyta</taxon>
        <taxon>Spermatophyta</taxon>
        <taxon>Magnoliopsida</taxon>
        <taxon>eudicotyledons</taxon>
        <taxon>Gunneridae</taxon>
        <taxon>Pentapetalae</taxon>
        <taxon>asterids</taxon>
        <taxon>campanulids</taxon>
        <taxon>Asterales</taxon>
        <taxon>Asteraceae</taxon>
        <taxon>Carduoideae</taxon>
        <taxon>Cardueae</taxon>
        <taxon>Centaureinae</taxon>
        <taxon>Centaurea</taxon>
    </lineage>
</organism>
<dbReference type="PANTHER" id="PTHR33743:SF19">
    <property type="entry name" value="PROTEIN GOLVEN 6"/>
    <property type="match status" value="1"/>
</dbReference>
<feature type="chain" id="PRO_5041277504" evidence="2">
    <location>
        <begin position="23"/>
        <end position="152"/>
    </location>
</feature>
<dbReference type="PANTHER" id="PTHR33743">
    <property type="entry name" value="PROTEIN GOLVEN 6-RELATED"/>
    <property type="match status" value="1"/>
</dbReference>
<dbReference type="Proteomes" id="UP001172457">
    <property type="component" value="Chromosome 3"/>
</dbReference>